<dbReference type="SMART" id="SM00825">
    <property type="entry name" value="PKS_KS"/>
    <property type="match status" value="1"/>
</dbReference>
<keyword evidence="8" id="KW-1185">Reference proteome</keyword>
<dbReference type="Pfam" id="PF01648">
    <property type="entry name" value="ACPS"/>
    <property type="match status" value="1"/>
</dbReference>
<dbReference type="Proteomes" id="UP000830115">
    <property type="component" value="Chromosome"/>
</dbReference>
<gene>
    <name evidence="7" type="ORF">K9S39_08705</name>
</gene>
<dbReference type="SUPFAM" id="SSF53901">
    <property type="entry name" value="Thiolase-like"/>
    <property type="match status" value="1"/>
</dbReference>
<protein>
    <submittedName>
        <fullName evidence="7">Polyketide synthase dehydratase domain-containing protein</fullName>
    </submittedName>
</protein>
<dbReference type="InterPro" id="IPR008278">
    <property type="entry name" value="4-PPantetheinyl_Trfase_dom"/>
</dbReference>
<dbReference type="PANTHER" id="PTHR43074:SF1">
    <property type="entry name" value="BETA-KETOACYL SYNTHASE FAMILY PROTEIN-RELATED"/>
    <property type="match status" value="1"/>
</dbReference>
<evidence type="ECO:0000256" key="4">
    <source>
        <dbReference type="ARBA" id="ARBA00023315"/>
    </source>
</evidence>
<dbReference type="Pfam" id="PF16197">
    <property type="entry name" value="KAsynt_C_assoc"/>
    <property type="match status" value="1"/>
</dbReference>
<dbReference type="EMBL" id="CP086322">
    <property type="protein sequence ID" value="UQA91923.1"/>
    <property type="molecule type" value="Genomic_DNA"/>
</dbReference>
<dbReference type="SUPFAM" id="SSF52151">
    <property type="entry name" value="FabD/lysophospholipase-like"/>
    <property type="match status" value="1"/>
</dbReference>
<dbReference type="Gene3D" id="3.90.470.20">
    <property type="entry name" value="4'-phosphopantetheinyl transferase domain"/>
    <property type="match status" value="2"/>
</dbReference>
<dbReference type="InterPro" id="IPR016036">
    <property type="entry name" value="Malonyl_transacylase_ACP-bd"/>
</dbReference>
<dbReference type="InterPro" id="IPR016035">
    <property type="entry name" value="Acyl_Trfase/lysoPLipase"/>
</dbReference>
<evidence type="ECO:0000256" key="5">
    <source>
        <dbReference type="SAM" id="MobiDB-lite"/>
    </source>
</evidence>
<evidence type="ECO:0000256" key="2">
    <source>
        <dbReference type="ARBA" id="ARBA00022553"/>
    </source>
</evidence>
<dbReference type="Gene3D" id="3.30.70.250">
    <property type="entry name" value="Malonyl-CoA ACP transacylase, ACP-binding"/>
    <property type="match status" value="1"/>
</dbReference>
<feature type="region of interest" description="Disordered" evidence="5">
    <location>
        <begin position="965"/>
        <end position="1029"/>
    </location>
</feature>
<evidence type="ECO:0000259" key="6">
    <source>
        <dbReference type="PROSITE" id="PS52004"/>
    </source>
</evidence>
<dbReference type="SUPFAM" id="SSF56214">
    <property type="entry name" value="4'-phosphopantetheinyl transferase"/>
    <property type="match status" value="2"/>
</dbReference>
<dbReference type="Gene3D" id="3.40.366.10">
    <property type="entry name" value="Malonyl-Coenzyme A Acyl Carrier Protein, domain 2"/>
    <property type="match status" value="1"/>
</dbReference>
<dbReference type="PROSITE" id="PS52004">
    <property type="entry name" value="KS3_2"/>
    <property type="match status" value="1"/>
</dbReference>
<name>A0ABY4M3U8_9ACTN</name>
<keyword evidence="2" id="KW-0597">Phosphoprotein</keyword>
<organism evidence="7 8">
    <name type="scientific">Streptomyces halobius</name>
    <dbReference type="NCBI Taxonomy" id="2879846"/>
    <lineage>
        <taxon>Bacteria</taxon>
        <taxon>Bacillati</taxon>
        <taxon>Actinomycetota</taxon>
        <taxon>Actinomycetes</taxon>
        <taxon>Kitasatosporales</taxon>
        <taxon>Streptomycetaceae</taxon>
        <taxon>Streptomyces</taxon>
    </lineage>
</organism>
<keyword evidence="3" id="KW-0808">Transferase</keyword>
<dbReference type="InterPro" id="IPR018201">
    <property type="entry name" value="Ketoacyl_synth_AS"/>
</dbReference>
<evidence type="ECO:0000313" key="7">
    <source>
        <dbReference type="EMBL" id="UQA91923.1"/>
    </source>
</evidence>
<dbReference type="InterPro" id="IPR020841">
    <property type="entry name" value="PKS_Beta-ketoAc_synthase_dom"/>
</dbReference>
<dbReference type="Gene3D" id="3.40.47.10">
    <property type="match status" value="1"/>
</dbReference>
<dbReference type="InterPro" id="IPR014031">
    <property type="entry name" value="Ketoacyl_synth_C"/>
</dbReference>
<dbReference type="InterPro" id="IPR014043">
    <property type="entry name" value="Acyl_transferase_dom"/>
</dbReference>
<dbReference type="InterPro" id="IPR014030">
    <property type="entry name" value="Ketoacyl_synth_N"/>
</dbReference>
<dbReference type="InterPro" id="IPR032821">
    <property type="entry name" value="PKS_assoc"/>
</dbReference>
<dbReference type="InterPro" id="IPR037143">
    <property type="entry name" value="4-PPantetheinyl_Trfase_dom_sf"/>
</dbReference>
<dbReference type="InterPro" id="IPR016039">
    <property type="entry name" value="Thiolase-like"/>
</dbReference>
<dbReference type="SMART" id="SM00827">
    <property type="entry name" value="PKS_AT"/>
    <property type="match status" value="1"/>
</dbReference>
<feature type="compositionally biased region" description="Low complexity" evidence="5">
    <location>
        <begin position="1005"/>
        <end position="1024"/>
    </location>
</feature>
<feature type="region of interest" description="Disordered" evidence="5">
    <location>
        <begin position="876"/>
        <end position="897"/>
    </location>
</feature>
<feature type="region of interest" description="Disordered" evidence="5">
    <location>
        <begin position="1536"/>
        <end position="1574"/>
    </location>
</feature>
<dbReference type="CDD" id="cd00833">
    <property type="entry name" value="PKS"/>
    <property type="match status" value="1"/>
</dbReference>
<evidence type="ECO:0000313" key="8">
    <source>
        <dbReference type="Proteomes" id="UP000830115"/>
    </source>
</evidence>
<accession>A0ABY4M3U8</accession>
<dbReference type="Gene3D" id="3.10.129.110">
    <property type="entry name" value="Polyketide synthase dehydratase"/>
    <property type="match status" value="1"/>
</dbReference>
<dbReference type="Pfam" id="PF00109">
    <property type="entry name" value="ketoacyl-synt"/>
    <property type="match status" value="1"/>
</dbReference>
<proteinExistence type="predicted"/>
<dbReference type="InterPro" id="IPR042104">
    <property type="entry name" value="PKS_dehydratase_sf"/>
</dbReference>
<feature type="compositionally biased region" description="Pro residues" evidence="5">
    <location>
        <begin position="983"/>
        <end position="1004"/>
    </location>
</feature>
<evidence type="ECO:0000256" key="1">
    <source>
        <dbReference type="ARBA" id="ARBA00022450"/>
    </source>
</evidence>
<dbReference type="SUPFAM" id="SSF55048">
    <property type="entry name" value="Probable ACP-binding domain of malonyl-CoA ACP transacylase"/>
    <property type="match status" value="1"/>
</dbReference>
<sequence length="1574" mass="168194">MTGETHGNRPQVAIVGMAVLFPGAADLPAYWQNLADGVDAIGDVPPGRWDASFYDPGAADRSDRVYCRRGGFVDDLAKVEVTRFGIMPNSVPGTEPEQLIALQVAADAIADAGGERRLPARDRVGVILGRGGYLTPGLARGTQSILTSNQLVRTLGELLPELGGQQLERVRKAFTRQLGPDEPEQAIGLVPNLTASRVANRLDLRGPAYTVDAACASSLIAVDQAVGELATGRCDMVLAGGVHHCHDITLWSVFARLRALSPSQRIRPFHRAADGLLIGEGTGVVALKRLDDAVRDDDRIYAVIRGTGVASDGRSGSLVNPDPSGQVGAVRQAWRAAGLDPAAPGSVGLLEAHGTATPSGDAAELATLAEVFGPGGGDHDRPVIGSVKSMIGHTMPAAGVAGLVKAALAVHHAVLPPTLHCDDPHPALERTRFRTTATARDWETDGGQRVRRAGVNAFGFGGINAHVVLESAPGAPAVRRPRPAAVVREPERVLRLAADSPRQLAALLDTDDSGVLAAAANRPAPGGGRTRLGIVDPTAKRLALARKAVARGLPWRGRNDVWFTPEPLLGGAGGGRLAFVFPGLEADFAPQIADVAQHFGLSALLPSLRDAGPAEVTDVGRHGAGVIGVGRVLDAALRRMGIVPDAVAGHSVGEWTAMATAGLYAGQAVDEFTRSFDPGQVRVAGLAFAALGAPADRVRAALDEHPGVVLSHDNAPNQSMVCGPPERVDALVRWFRAQRVIGQVLPFRSGFHTPMLAPYLNQIRYYAERFELHPPTVPVWSATTASEYPEAEEEVRALFLRHLLEPVRFRPLTEAMYEAGFRVFVQAGTGQVGSLIDSTLQSRPHLVVAANSPHRSGLAQLLRVATALWADGGDPDAEALRSGRRSAPRRTPMPLDLGGKLVSLDRETVAGVRSALAAGQPAVAGGGELAALQRLSDRHSVVAAELRALVRDAAGAAEALTAAAADSAHAPARPAPAAASVRPEPPQQPARPASPQPPVRPAPPQSARRPAPGGPLAAPAPHAPGGREERTVLRVSTDAMPYLRDHCFFVQRPDWPDEADRRPVVPATTVVQHMMEFAERARPGSRAVAVHQVRLDRWVTAAPAEDIPVGVTPLEAGRVAVTFGPYARAQVELAAHHPGDPPLPWRWPPSAERQPETTAEQLYRDRWMFHGPLFQGVAELTAIGETHVRGVLTTPPAPGALLDNVGQLLGYWIMTTLPARTLVFPVRMRRIRFFGPHPAPGTRLECLIKITSITDTAVAADMQLVREGRVWAHLSGWEDHRFDNFPDTRDQERFPERNALSRVQEGGWSLVFDRCRDLASRDLVMRRHLGSAEREEYAVCPPRGRKQWLLGRIAVKDAVRQWLWDHGEGPVFPAEIRVGNDASGRPRVSGLHGRVLPGLDVTLAHRAEAAVALVLPSAPYGQPGPGIDVEEVTERPERTVTAALGPAELALLTARRTATGEPEALWFTRFWAAKEAVSKAEGTGLQGQPKRFAVVAAEPDELLVEADGRRYRVRCRRIGNPAELPVREYVVAWTAGPADEGTDDSNSDTRNRSISTSTSTSSDNNATEERETRP</sequence>
<evidence type="ECO:0000256" key="3">
    <source>
        <dbReference type="ARBA" id="ARBA00022679"/>
    </source>
</evidence>
<reference evidence="7" key="1">
    <citation type="submission" date="2021-10" db="EMBL/GenBank/DDBJ databases">
        <title>Streptomyces nigrumlapis sp.nov.,an antimicrobial producing actinobacterium isolated from Black Gobi rocks.</title>
        <authorList>
            <person name="Wen Y."/>
            <person name="Zhang W."/>
            <person name="Liu X.G."/>
        </authorList>
    </citation>
    <scope>NUCLEOTIDE SEQUENCE</scope>
    <source>
        <strain evidence="7">ST13-2-2</strain>
    </source>
</reference>
<dbReference type="PROSITE" id="PS00606">
    <property type="entry name" value="KS3_1"/>
    <property type="match status" value="1"/>
</dbReference>
<feature type="domain" description="Ketosynthase family 3 (KS3)" evidence="6">
    <location>
        <begin position="9"/>
        <end position="471"/>
    </location>
</feature>
<dbReference type="InterPro" id="IPR052568">
    <property type="entry name" value="PKS-FAS_Synthase"/>
</dbReference>
<dbReference type="InterPro" id="IPR001227">
    <property type="entry name" value="Ac_transferase_dom_sf"/>
</dbReference>
<keyword evidence="1" id="KW-0596">Phosphopantetheine</keyword>
<dbReference type="Pfam" id="PF02801">
    <property type="entry name" value="Ketoacyl-synt_C"/>
    <property type="match status" value="1"/>
</dbReference>
<keyword evidence="4" id="KW-0012">Acyltransferase</keyword>
<feature type="compositionally biased region" description="Low complexity" evidence="5">
    <location>
        <begin position="1552"/>
        <end position="1565"/>
    </location>
</feature>
<dbReference type="Pfam" id="PF00698">
    <property type="entry name" value="Acyl_transf_1"/>
    <property type="match status" value="1"/>
</dbReference>
<dbReference type="RefSeq" id="WP_248862738.1">
    <property type="nucleotide sequence ID" value="NZ_CP086322.1"/>
</dbReference>
<feature type="compositionally biased region" description="Low complexity" evidence="5">
    <location>
        <begin position="965"/>
        <end position="982"/>
    </location>
</feature>
<dbReference type="PANTHER" id="PTHR43074">
    <property type="entry name" value="OMEGA-3 POLYUNSATURATED FATTY ACID SYNTHASE PFAB-RELATED"/>
    <property type="match status" value="1"/>
</dbReference>